<evidence type="ECO:0000256" key="4">
    <source>
        <dbReference type="ARBA" id="ARBA00022692"/>
    </source>
</evidence>
<organism evidence="15 16">
    <name type="scientific">Stomoxys calcitrans</name>
    <name type="common">Stable fly</name>
    <name type="synonym">Conops calcitrans</name>
    <dbReference type="NCBI Taxonomy" id="35570"/>
    <lineage>
        <taxon>Eukaryota</taxon>
        <taxon>Metazoa</taxon>
        <taxon>Ecdysozoa</taxon>
        <taxon>Arthropoda</taxon>
        <taxon>Hexapoda</taxon>
        <taxon>Insecta</taxon>
        <taxon>Pterygota</taxon>
        <taxon>Neoptera</taxon>
        <taxon>Endopterygota</taxon>
        <taxon>Diptera</taxon>
        <taxon>Brachycera</taxon>
        <taxon>Muscomorpha</taxon>
        <taxon>Muscoidea</taxon>
        <taxon>Muscidae</taxon>
        <taxon>Stomoxys</taxon>
    </lineage>
</organism>
<evidence type="ECO:0000256" key="7">
    <source>
        <dbReference type="ARBA" id="ARBA00023053"/>
    </source>
</evidence>
<keyword evidence="8" id="KW-0406">Ion transport</keyword>
<keyword evidence="3" id="KW-0813">Transport</keyword>
<dbReference type="PROSITE" id="PS50850">
    <property type="entry name" value="MFS"/>
    <property type="match status" value="1"/>
</dbReference>
<dbReference type="VEuPathDB" id="VectorBase:SCAU016498"/>
<dbReference type="EnsemblMetazoa" id="SCAU016498-RC">
    <property type="protein sequence ID" value="SCAU016498-PC"/>
    <property type="gene ID" value="SCAU016498"/>
</dbReference>
<dbReference type="FunFam" id="1.20.1250.20:FF:000144">
    <property type="entry name" value="Picot, isoform B"/>
    <property type="match status" value="1"/>
</dbReference>
<evidence type="ECO:0000256" key="3">
    <source>
        <dbReference type="ARBA" id="ARBA00022448"/>
    </source>
</evidence>
<dbReference type="FunFam" id="1.20.1250.20:FF:000003">
    <property type="entry name" value="Solute carrier family 17 member 3"/>
    <property type="match status" value="1"/>
</dbReference>
<reference evidence="15" key="1">
    <citation type="submission" date="2020-05" db="UniProtKB">
        <authorList>
            <consortium name="EnsemblMetazoa"/>
        </authorList>
    </citation>
    <scope>IDENTIFICATION</scope>
    <source>
        <strain evidence="15">USDA</strain>
    </source>
</reference>
<keyword evidence="7" id="KW-0915">Sodium</keyword>
<dbReference type="InterPro" id="IPR011701">
    <property type="entry name" value="MFS"/>
</dbReference>
<dbReference type="OrthoDB" id="2985014at2759"/>
<evidence type="ECO:0000313" key="15">
    <source>
        <dbReference type="EnsemblMetazoa" id="SCAU016498-PC"/>
    </source>
</evidence>
<keyword evidence="4 13" id="KW-0812">Transmembrane</keyword>
<dbReference type="GO" id="GO:0015293">
    <property type="term" value="F:symporter activity"/>
    <property type="evidence" value="ECO:0007669"/>
    <property type="project" value="UniProtKB-KW"/>
</dbReference>
<feature type="transmembrane region" description="Helical" evidence="13">
    <location>
        <begin position="362"/>
        <end position="384"/>
    </location>
</feature>
<evidence type="ECO:0000256" key="1">
    <source>
        <dbReference type="ARBA" id="ARBA00004141"/>
    </source>
</evidence>
<dbReference type="CDD" id="cd17318">
    <property type="entry name" value="MFS_SLC17"/>
    <property type="match status" value="1"/>
</dbReference>
<feature type="transmembrane region" description="Helical" evidence="13">
    <location>
        <begin position="75"/>
        <end position="96"/>
    </location>
</feature>
<evidence type="ECO:0000313" key="16">
    <source>
        <dbReference type="Proteomes" id="UP000095300"/>
    </source>
</evidence>
<evidence type="ECO:0000256" key="2">
    <source>
        <dbReference type="ARBA" id="ARBA00008586"/>
    </source>
</evidence>
<evidence type="ECO:0000256" key="5">
    <source>
        <dbReference type="ARBA" id="ARBA00022847"/>
    </source>
</evidence>
<proteinExistence type="inferred from homology"/>
<dbReference type="GO" id="GO:0006820">
    <property type="term" value="P:monoatomic anion transport"/>
    <property type="evidence" value="ECO:0007669"/>
    <property type="project" value="TreeGrafter"/>
</dbReference>
<feature type="transmembrane region" description="Helical" evidence="13">
    <location>
        <begin position="396"/>
        <end position="419"/>
    </location>
</feature>
<dbReference type="PANTHER" id="PTHR11662:SF280">
    <property type="entry name" value="FI21844P1-RELATED"/>
    <property type="match status" value="1"/>
</dbReference>
<dbReference type="PANTHER" id="PTHR11662">
    <property type="entry name" value="SOLUTE CARRIER FAMILY 17"/>
    <property type="match status" value="1"/>
</dbReference>
<evidence type="ECO:0000256" key="6">
    <source>
        <dbReference type="ARBA" id="ARBA00022989"/>
    </source>
</evidence>
<evidence type="ECO:0000256" key="13">
    <source>
        <dbReference type="SAM" id="Phobius"/>
    </source>
</evidence>
<keyword evidence="16" id="KW-1185">Reference proteome</keyword>
<comment type="similarity">
    <text evidence="2">Belongs to the major facilitator superfamily. Sodium/anion cotransporter family.</text>
</comment>
<evidence type="ECO:0000256" key="8">
    <source>
        <dbReference type="ARBA" id="ARBA00023065"/>
    </source>
</evidence>
<evidence type="ECO:0000259" key="14">
    <source>
        <dbReference type="PROSITE" id="PS50850"/>
    </source>
</evidence>
<feature type="transmembrane region" description="Helical" evidence="13">
    <location>
        <begin position="300"/>
        <end position="324"/>
    </location>
</feature>
<feature type="transmembrane region" description="Helical" evidence="13">
    <location>
        <begin position="336"/>
        <end position="356"/>
    </location>
</feature>
<evidence type="ECO:0000256" key="11">
    <source>
        <dbReference type="ARBA" id="ARBA00054632"/>
    </source>
</evidence>
<keyword evidence="5" id="KW-0769">Symport</keyword>
<dbReference type="SUPFAM" id="SSF103473">
    <property type="entry name" value="MFS general substrate transporter"/>
    <property type="match status" value="1"/>
</dbReference>
<feature type="transmembrane region" description="Helical" evidence="13">
    <location>
        <begin position="103"/>
        <end position="122"/>
    </location>
</feature>
<feature type="transmembrane region" description="Helical" evidence="13">
    <location>
        <begin position="431"/>
        <end position="450"/>
    </location>
</feature>
<evidence type="ECO:0000256" key="10">
    <source>
        <dbReference type="ARBA" id="ARBA00023201"/>
    </source>
</evidence>
<dbReference type="Pfam" id="PF07690">
    <property type="entry name" value="MFS_1"/>
    <property type="match status" value="1"/>
</dbReference>
<dbReference type="Gene3D" id="1.20.1250.20">
    <property type="entry name" value="MFS general substrate transporter like domains"/>
    <property type="match status" value="2"/>
</dbReference>
<comment type="function">
    <text evidence="11">May be an inorganic phosphate cotransporter.</text>
</comment>
<feature type="transmembrane region" description="Helical" evidence="13">
    <location>
        <begin position="261"/>
        <end position="280"/>
    </location>
</feature>
<evidence type="ECO:0000256" key="9">
    <source>
        <dbReference type="ARBA" id="ARBA00023136"/>
    </source>
</evidence>
<name>A0A1I8QEW8_STOCA</name>
<feature type="transmembrane region" description="Helical" evidence="13">
    <location>
        <begin position="197"/>
        <end position="217"/>
    </location>
</feature>
<dbReference type="Proteomes" id="UP000095300">
    <property type="component" value="Unassembled WGS sequence"/>
</dbReference>
<feature type="transmembrane region" description="Helical" evidence="13">
    <location>
        <begin position="128"/>
        <end position="152"/>
    </location>
</feature>
<dbReference type="InterPro" id="IPR036259">
    <property type="entry name" value="MFS_trans_sf"/>
</dbReference>
<feature type="domain" description="Major facilitator superfamily (MFS) profile" evidence="14">
    <location>
        <begin position="32"/>
        <end position="455"/>
    </location>
</feature>
<dbReference type="STRING" id="35570.A0A1I8QEW8"/>
<feature type="transmembrane region" description="Helical" evidence="13">
    <location>
        <begin position="33"/>
        <end position="55"/>
    </location>
</feature>
<dbReference type="PROSITE" id="PS00217">
    <property type="entry name" value="SUGAR_TRANSPORT_2"/>
    <property type="match status" value="1"/>
</dbReference>
<dbReference type="GO" id="GO:0006814">
    <property type="term" value="P:sodium ion transport"/>
    <property type="evidence" value="ECO:0007669"/>
    <property type="project" value="UniProtKB-KW"/>
</dbReference>
<dbReference type="InterPro" id="IPR050382">
    <property type="entry name" value="MFS_Na/Anion_cotransporter"/>
</dbReference>
<accession>A0A1I8QEW8</accession>
<keyword evidence="6 13" id="KW-1133">Transmembrane helix</keyword>
<comment type="subcellular location">
    <subcellularLocation>
        <location evidence="1">Membrane</location>
        <topology evidence="1">Multi-pass membrane protein</topology>
    </subcellularLocation>
</comment>
<sequence length="489" mass="53311">MVVLFDTESTPLLKKHSTQLEYTNLVGIRHAQALLLFLGMAFGYFLRVNISAAIVPMTQCDGNHSCYDWDSSTKSLILSSFFWGYVVSQMPSSLLAKRFGGKLVLGVATAICSLTTIFVPLAAAKGDWILVCVLRVIIGFTQGSVYPCVHTLLAQWVPRNERGFLLTSVYSGAQFGTALLLAVSGSMFDSSMGWPSIFYITGSVGILWSAAFLIFGADTPRDTKFISEAEQKYIEATTGSAHHQQDTPLPIPWKAMFTSSCFYGLIAAHCGFTWGFYTLLTEIPTYMTNILHFNVKTNALLSALPYFFMWILCLIVSPIADALINHNVLSVTVSRKIFNSIGQWVPMCCLIALGYMSEDEKVLAITLLTFGVGFNAASFCGYLVNHMDLSPNFAGTMMGITNGLSNLLSVFAPLVVGAIVVDEESPEQWRIVFFITAAVYLVGNGLFLIFGKATVQPWNYADTSSSTATLSNNIAQTSAVSELSLKSAS</sequence>
<dbReference type="InterPro" id="IPR020846">
    <property type="entry name" value="MFS_dom"/>
</dbReference>
<dbReference type="AlphaFoldDB" id="A0A1I8QEW8"/>
<evidence type="ECO:0000256" key="12">
    <source>
        <dbReference type="ARBA" id="ARBA00068450"/>
    </source>
</evidence>
<protein>
    <recommendedName>
        <fullName evidence="12">Putative inorganic phosphate cotransporter</fullName>
    </recommendedName>
</protein>
<dbReference type="GO" id="GO:0016020">
    <property type="term" value="C:membrane"/>
    <property type="evidence" value="ECO:0007669"/>
    <property type="project" value="UniProtKB-SubCell"/>
</dbReference>
<dbReference type="KEGG" id="scac:106093710"/>
<gene>
    <name evidence="15" type="primary">106093710</name>
</gene>
<keyword evidence="9 13" id="KW-0472">Membrane</keyword>
<keyword evidence="10" id="KW-0739">Sodium transport</keyword>
<feature type="transmembrane region" description="Helical" evidence="13">
    <location>
        <begin position="164"/>
        <end position="185"/>
    </location>
</feature>
<dbReference type="InterPro" id="IPR005829">
    <property type="entry name" value="Sugar_transporter_CS"/>
</dbReference>